<dbReference type="Proteomes" id="UP001204953">
    <property type="component" value="Unassembled WGS sequence"/>
</dbReference>
<organism evidence="1 2">
    <name type="scientific">Limnofasciculus baicalensis BBK-W-15</name>
    <dbReference type="NCBI Taxonomy" id="2699891"/>
    <lineage>
        <taxon>Bacteria</taxon>
        <taxon>Bacillati</taxon>
        <taxon>Cyanobacteriota</taxon>
        <taxon>Cyanophyceae</taxon>
        <taxon>Coleofasciculales</taxon>
        <taxon>Coleofasciculaceae</taxon>
        <taxon>Limnofasciculus</taxon>
        <taxon>Limnofasciculus baicalensis</taxon>
    </lineage>
</organism>
<reference evidence="1" key="1">
    <citation type="submission" date="2022-06" db="EMBL/GenBank/DDBJ databases">
        <title>New cyanobacteria of genus Symplocastrum in benthos of Lake Baikal.</title>
        <authorList>
            <person name="Sorokovikova E."/>
            <person name="Tikhonova I."/>
            <person name="Krasnopeev A."/>
            <person name="Evseev P."/>
            <person name="Gladkikh A."/>
            <person name="Belykh O."/>
        </authorList>
    </citation>
    <scope>NUCLEOTIDE SEQUENCE</scope>
    <source>
        <strain evidence="1">BBK-W-15</strain>
    </source>
</reference>
<comment type="caution">
    <text evidence="1">The sequence shown here is derived from an EMBL/GenBank/DDBJ whole genome shotgun (WGS) entry which is preliminary data.</text>
</comment>
<name>A0AAE3GQG5_9CYAN</name>
<dbReference type="EMBL" id="JAMZMM010000037">
    <property type="protein sequence ID" value="MCP2728046.1"/>
    <property type="molecule type" value="Genomic_DNA"/>
</dbReference>
<proteinExistence type="predicted"/>
<accession>A0AAE3GQG5</accession>
<keyword evidence="2" id="KW-1185">Reference proteome</keyword>
<dbReference type="InterPro" id="IPR043129">
    <property type="entry name" value="ATPase_NBD"/>
</dbReference>
<evidence type="ECO:0000313" key="1">
    <source>
        <dbReference type="EMBL" id="MCP2728046.1"/>
    </source>
</evidence>
<dbReference type="AlphaFoldDB" id="A0AAE3GQG5"/>
<protein>
    <submittedName>
        <fullName evidence="1">Uncharacterized protein</fullName>
    </submittedName>
</protein>
<dbReference type="SUPFAM" id="SSF53067">
    <property type="entry name" value="Actin-like ATPase domain"/>
    <property type="match status" value="1"/>
</dbReference>
<evidence type="ECO:0000313" key="2">
    <source>
        <dbReference type="Proteomes" id="UP001204953"/>
    </source>
</evidence>
<sequence length="559" mass="63586">MLKSPEEIQPSTSWIVGVDFGTSFTNIYVNRNGIAEPLQLENLHLKVTEIPRDTRITVLFEYFIPENFIPADKPLPLSSVLTTRGKTSASQGKERPIFDGRIYIPSYGRFGTRPPWIETDLKWENFSLNQLFLKHLALHISAIAAKNRVAEIQWSLSFPSAFSRSDKNKYGRTWQNLTQELQASTGINHICPEIDDLDKFRTESLAIAQYFADYEGHDLVNTTCIDVGGGTSDISIWEENRLVHQCSVQLAGRDLFSQFLGLNLKFMSKILSEGKVSEFSGSKDGLFDLNLNIWLRSNGDYWLRNKRNLMEENPEFQGLIKLIAIGMAGLYYYIGILLKVLYEEGKYNRKEITPVYIGGNGSQLLNWLAEGGRFDRHSEVNLLLSRMLSKGSGFEDTEEVTRLTNNPKHEVACGLVLNESKLEGLTRKVKDLPIAGEAYEVNGIPISYSSRLDFEDEVEDFKVPQLVQLSKFLSDFNLALKELEIEGIQPMESYKVGKVLDRGSNQNDKLWRDTNRELTNVLLKIKGKSDNIRVEPPFILGLKALLRVLGKEWAEKWQK</sequence>
<gene>
    <name evidence="1" type="ORF">NJ959_06080</name>
</gene>